<dbReference type="PANTHER" id="PTHR21706">
    <property type="entry name" value="TRANSMEMBRANE PROTEIN 65"/>
    <property type="match status" value="1"/>
</dbReference>
<evidence type="ECO:0000256" key="4">
    <source>
        <dbReference type="ARBA" id="ARBA00023136"/>
    </source>
</evidence>
<keyword evidence="6" id="KW-1185">Reference proteome</keyword>
<keyword evidence="2 5" id="KW-0812">Transmembrane</keyword>
<dbReference type="GO" id="GO:0005739">
    <property type="term" value="C:mitochondrion"/>
    <property type="evidence" value="ECO:0007669"/>
    <property type="project" value="TreeGrafter"/>
</dbReference>
<evidence type="ECO:0000313" key="6">
    <source>
        <dbReference type="Proteomes" id="UP000887577"/>
    </source>
</evidence>
<organism evidence="6 7">
    <name type="scientific">Panagrolaimus superbus</name>
    <dbReference type="NCBI Taxonomy" id="310955"/>
    <lineage>
        <taxon>Eukaryota</taxon>
        <taxon>Metazoa</taxon>
        <taxon>Ecdysozoa</taxon>
        <taxon>Nematoda</taxon>
        <taxon>Chromadorea</taxon>
        <taxon>Rhabditida</taxon>
        <taxon>Tylenchina</taxon>
        <taxon>Panagrolaimomorpha</taxon>
        <taxon>Panagrolaimoidea</taxon>
        <taxon>Panagrolaimidae</taxon>
        <taxon>Panagrolaimus</taxon>
    </lineage>
</organism>
<protein>
    <submittedName>
        <fullName evidence="7">Transmembrane protein 65</fullName>
    </submittedName>
</protein>
<name>A0A914YXW2_9BILA</name>
<evidence type="ECO:0000256" key="1">
    <source>
        <dbReference type="ARBA" id="ARBA00004141"/>
    </source>
</evidence>
<feature type="transmembrane region" description="Helical" evidence="5">
    <location>
        <begin position="132"/>
        <end position="152"/>
    </location>
</feature>
<accession>A0A914YXW2</accession>
<evidence type="ECO:0000256" key="3">
    <source>
        <dbReference type="ARBA" id="ARBA00022989"/>
    </source>
</evidence>
<evidence type="ECO:0000256" key="2">
    <source>
        <dbReference type="ARBA" id="ARBA00022692"/>
    </source>
</evidence>
<dbReference type="AlphaFoldDB" id="A0A914YXW2"/>
<comment type="subcellular location">
    <subcellularLocation>
        <location evidence="1">Membrane</location>
        <topology evidence="1">Multi-pass membrane protein</topology>
    </subcellularLocation>
</comment>
<feature type="transmembrane region" description="Helical" evidence="5">
    <location>
        <begin position="104"/>
        <end position="126"/>
    </location>
</feature>
<dbReference type="Pfam" id="PF10507">
    <property type="entry name" value="TMEM65"/>
    <property type="match status" value="1"/>
</dbReference>
<keyword evidence="4 5" id="KW-0472">Membrane</keyword>
<proteinExistence type="predicted"/>
<evidence type="ECO:0000313" key="7">
    <source>
        <dbReference type="WBParaSite" id="PSU_v2.g2920.t1"/>
    </source>
</evidence>
<reference evidence="7" key="1">
    <citation type="submission" date="2022-11" db="UniProtKB">
        <authorList>
            <consortium name="WormBaseParasite"/>
        </authorList>
    </citation>
    <scope>IDENTIFICATION</scope>
</reference>
<dbReference type="PANTHER" id="PTHR21706:SF15">
    <property type="entry name" value="TRANSMEMBRANE PROTEIN 65"/>
    <property type="match status" value="1"/>
</dbReference>
<dbReference type="InterPro" id="IPR019537">
    <property type="entry name" value="TMEM65"/>
</dbReference>
<dbReference type="WBParaSite" id="PSU_v2.g2920.t1">
    <property type="protein sequence ID" value="PSU_v2.g2920.t1"/>
    <property type="gene ID" value="PSU_v2.g2920"/>
</dbReference>
<dbReference type="GO" id="GO:0016020">
    <property type="term" value="C:membrane"/>
    <property type="evidence" value="ECO:0007669"/>
    <property type="project" value="UniProtKB-SubCell"/>
</dbReference>
<feature type="transmembrane region" description="Helical" evidence="5">
    <location>
        <begin position="190"/>
        <end position="213"/>
    </location>
</feature>
<dbReference type="Proteomes" id="UP000887577">
    <property type="component" value="Unplaced"/>
</dbReference>
<keyword evidence="3 5" id="KW-1133">Transmembrane helix</keyword>
<evidence type="ECO:0000256" key="5">
    <source>
        <dbReference type="SAM" id="Phobius"/>
    </source>
</evidence>
<sequence>MLLKIPLKQSCSIASTKFISLFHCKTSPNFLLSNIPSHLIFRYSTSGVQTLSGFRISNINDANNLISKLSDSEKKLVLEAIKGENKDRAALLENDITREQSRNLIMFNLFPFIGFGILDNMIMILAGEYIDAKLGALFAISTMAAAALGNIISDVAGIGLSHYVELLVTKLGVKQPALTPEQSESSKVRYIVNISRAVGLVVGCLIGMFPLLFF</sequence>